<sequence length="473" mass="51800">MESAFHQLSGQVFTEFARGGGGVVGIRSLLAGQYSKNLLLLRAMVELSADLGHPDAGLVAQAYTTIAQTRRNSPNAARMVLNYPSVSAWAMNTTTRLTNGDLAGARPERMSAIAVATALRARMPATVVLPAATWSAKALVLPSLGRVLLPRPSGARMRLRTGGDGVTLFIPGDSEAAGRPGPASRGEVASRGEADVDGGELRLAVPDGTATPYWRPVPGLTTVHRGLRLAVRFDDLGTFSGIGATETALLDQRELEIWRRRVTAGWRLLVDRHRSFATELSAAISMIVPLRDPERGQVSGTYRNAVGCIAMSRPIDDRSAAVTLVHELQHTKLSALMNLFPLLAPGPDDRFHAPWRTDRRPLHGLLQGLYAHLGIAGFWRRQAWHENDRAHVLRAQVEFARWREACREVADLLQATGRLTQIGRRLVTVAQETLARWQGEYVPTRAVAIARRLAEQHRDRYERPGPRQEPAGR</sequence>
<dbReference type="EMBL" id="JBHTMP010000013">
    <property type="protein sequence ID" value="MFD1321582.1"/>
    <property type="molecule type" value="Genomic_DNA"/>
</dbReference>
<dbReference type="NCBIfam" id="TIGR04267">
    <property type="entry name" value="mod_HExxH"/>
    <property type="match status" value="1"/>
</dbReference>
<proteinExistence type="predicted"/>
<dbReference type="InterPro" id="IPR026337">
    <property type="entry name" value="AKG_HExxH"/>
</dbReference>
<comment type="caution">
    <text evidence="1">The sequence shown here is derived from an EMBL/GenBank/DDBJ whole genome shotgun (WGS) entry which is preliminary data.</text>
</comment>
<dbReference type="RefSeq" id="WP_377569749.1">
    <property type="nucleotide sequence ID" value="NZ_JBHTMP010000013.1"/>
</dbReference>
<protein>
    <submittedName>
        <fullName evidence="1">HEXXH motif domain-containing protein</fullName>
    </submittedName>
</protein>
<evidence type="ECO:0000313" key="1">
    <source>
        <dbReference type="EMBL" id="MFD1321582.1"/>
    </source>
</evidence>
<reference evidence="2" key="1">
    <citation type="journal article" date="2019" name="Int. J. Syst. Evol. Microbiol.">
        <title>The Global Catalogue of Microorganisms (GCM) 10K type strain sequencing project: providing services to taxonomists for standard genome sequencing and annotation.</title>
        <authorList>
            <consortium name="The Broad Institute Genomics Platform"/>
            <consortium name="The Broad Institute Genome Sequencing Center for Infectious Disease"/>
            <person name="Wu L."/>
            <person name="Ma J."/>
        </authorList>
    </citation>
    <scope>NUCLEOTIDE SEQUENCE [LARGE SCALE GENOMIC DNA]</scope>
    <source>
        <strain evidence="2">JCM 31037</strain>
    </source>
</reference>
<gene>
    <name evidence="1" type="ORF">ACFQ4H_10835</name>
</gene>
<keyword evidence="2" id="KW-1185">Reference proteome</keyword>
<evidence type="ECO:0000313" key="2">
    <source>
        <dbReference type="Proteomes" id="UP001597260"/>
    </source>
</evidence>
<dbReference type="Proteomes" id="UP001597260">
    <property type="component" value="Unassembled WGS sequence"/>
</dbReference>
<name>A0ABW3YAU5_9ACTN</name>
<organism evidence="1 2">
    <name type="scientific">Micromonospora sonneratiae</name>
    <dbReference type="NCBI Taxonomy" id="1184706"/>
    <lineage>
        <taxon>Bacteria</taxon>
        <taxon>Bacillati</taxon>
        <taxon>Actinomycetota</taxon>
        <taxon>Actinomycetes</taxon>
        <taxon>Micromonosporales</taxon>
        <taxon>Micromonosporaceae</taxon>
        <taxon>Micromonospora</taxon>
    </lineage>
</organism>
<accession>A0ABW3YAU5</accession>